<dbReference type="PANTHER" id="PTHR32282">
    <property type="entry name" value="BINDING PROTEIN TRANSPEPTIDASE, PUTATIVE-RELATED"/>
    <property type="match status" value="1"/>
</dbReference>
<keyword evidence="6" id="KW-0511">Multifunctional enzyme</keyword>
<comment type="catalytic activity">
    <reaction evidence="7">
        <text>Preferential cleavage: (Ac)2-L-Lys-D-Ala-|-D-Ala. Also transpeptidation of peptidyl-alanyl moieties that are N-acyl substituents of D-alanine.</text>
        <dbReference type="EC" id="3.4.16.4"/>
    </reaction>
</comment>
<accession>A0ABV6PD46</accession>
<dbReference type="PANTHER" id="PTHR32282:SF33">
    <property type="entry name" value="PEPTIDOGLYCAN GLYCOSYLTRANSFERASE"/>
    <property type="match status" value="1"/>
</dbReference>
<evidence type="ECO:0000256" key="1">
    <source>
        <dbReference type="ARBA" id="ARBA00022645"/>
    </source>
</evidence>
<evidence type="ECO:0000256" key="4">
    <source>
        <dbReference type="ARBA" id="ARBA00022679"/>
    </source>
</evidence>
<evidence type="ECO:0000256" key="9">
    <source>
        <dbReference type="SAM" id="MobiDB-lite"/>
    </source>
</evidence>
<evidence type="ECO:0000256" key="6">
    <source>
        <dbReference type="ARBA" id="ARBA00023268"/>
    </source>
</evidence>
<keyword evidence="14" id="KW-1185">Reference proteome</keyword>
<keyword evidence="10" id="KW-0472">Membrane</keyword>
<dbReference type="Proteomes" id="UP001589862">
    <property type="component" value="Unassembled WGS sequence"/>
</dbReference>
<dbReference type="GO" id="GO:0016757">
    <property type="term" value="F:glycosyltransferase activity"/>
    <property type="evidence" value="ECO:0007669"/>
    <property type="project" value="UniProtKB-KW"/>
</dbReference>
<dbReference type="SUPFAM" id="SSF56601">
    <property type="entry name" value="beta-lactamase/transpeptidase-like"/>
    <property type="match status" value="1"/>
</dbReference>
<feature type="transmembrane region" description="Helical" evidence="10">
    <location>
        <begin position="21"/>
        <end position="47"/>
    </location>
</feature>
<keyword evidence="1" id="KW-0121">Carboxypeptidase</keyword>
<protein>
    <submittedName>
        <fullName evidence="13">Transglycosylase domain-containing protein</fullName>
        <ecNumber evidence="13">2.4.-.-</ecNumber>
    </submittedName>
</protein>
<evidence type="ECO:0000256" key="7">
    <source>
        <dbReference type="ARBA" id="ARBA00034000"/>
    </source>
</evidence>
<keyword evidence="2" id="KW-0645">Protease</keyword>
<evidence type="ECO:0000313" key="13">
    <source>
        <dbReference type="EMBL" id="MFC0583028.1"/>
    </source>
</evidence>
<evidence type="ECO:0000256" key="3">
    <source>
        <dbReference type="ARBA" id="ARBA00022676"/>
    </source>
</evidence>
<keyword evidence="5" id="KW-0378">Hydrolase</keyword>
<feature type="domain" description="Penicillin-binding protein transpeptidase" evidence="11">
    <location>
        <begin position="367"/>
        <end position="632"/>
    </location>
</feature>
<dbReference type="RefSeq" id="WP_377460660.1">
    <property type="nucleotide sequence ID" value="NZ_JBHLUB010000032.1"/>
</dbReference>
<feature type="region of interest" description="Disordered" evidence="9">
    <location>
        <begin position="691"/>
        <end position="787"/>
    </location>
</feature>
<comment type="catalytic activity">
    <reaction evidence="8">
        <text>[GlcNAc-(1-&gt;4)-Mur2Ac(oyl-L-Ala-gamma-D-Glu-L-Lys-D-Ala-D-Ala)](n)-di-trans,octa-cis-undecaprenyl diphosphate + beta-D-GlcNAc-(1-&gt;4)-Mur2Ac(oyl-L-Ala-gamma-D-Glu-L-Lys-D-Ala-D-Ala)-di-trans,octa-cis-undecaprenyl diphosphate = [GlcNAc-(1-&gt;4)-Mur2Ac(oyl-L-Ala-gamma-D-Glu-L-Lys-D-Ala-D-Ala)](n+1)-di-trans,octa-cis-undecaprenyl diphosphate + di-trans,octa-cis-undecaprenyl diphosphate + H(+)</text>
        <dbReference type="Rhea" id="RHEA:23708"/>
        <dbReference type="Rhea" id="RHEA-COMP:9602"/>
        <dbReference type="Rhea" id="RHEA-COMP:9603"/>
        <dbReference type="ChEBI" id="CHEBI:15378"/>
        <dbReference type="ChEBI" id="CHEBI:58405"/>
        <dbReference type="ChEBI" id="CHEBI:60033"/>
        <dbReference type="ChEBI" id="CHEBI:78435"/>
        <dbReference type="EC" id="2.4.99.28"/>
    </reaction>
</comment>
<dbReference type="InterPro" id="IPR023346">
    <property type="entry name" value="Lysozyme-like_dom_sf"/>
</dbReference>
<evidence type="ECO:0000256" key="5">
    <source>
        <dbReference type="ARBA" id="ARBA00022801"/>
    </source>
</evidence>
<evidence type="ECO:0000256" key="10">
    <source>
        <dbReference type="SAM" id="Phobius"/>
    </source>
</evidence>
<sequence length="787" mass="85394">MAQRKSPFFDTATTLGKVVAFFGISALAGVLVAGLFTPLAAVVGAGATTASSVFDELPAELEEEPMSLPSEVYSADGKLMAKFFEENRIPVKIDDISENMIDAIVSIEDERFYEHHGVDGQGLARIVVHNLTSDTTQGASTLTQQYVNNQLINAGFLRGEKRLTYSGTKTVGDKLREMKLAVAAEKQMSKEQILEGYLNLVLFSRTTYGVEAASKLFFSKSAKDLTVPEAALLAGIVQSPGAHDPISNPESAKNRQNQVLRAMYRNDKITKEEYDEYVAAPLKLKYSEPKQGCFSANFGPYFCDYVRRQILADKTFGKDEAARERLLYRGGLKITTTLDSRLQKMAQKQVEKSVPIGDKSGVGATLISVDPKSGDIKAMAQNTKFAIDKKRGSTAVNFNVDKKWGDSGGFQGGSTLKPYVAVAWLESGRTMGTRVNAQRDHFPQYDTWKASCADGGSIQILDNNGWKVNNAIGNMKKPMTMDYGLYWSINTATVNAAKELDLCKITGVMDRVGLHRADNQEGIDPTTPSFLLGAQPIAPLSQATGFATFANDGKRCNPRAITKVTDAAGNSYKVPAKKCENVIDSDVVAQLNTTMKRIASDRIAQGAINFPIAGKTGTNDNESSTWFVGYSKGLSTAAWVGRTTDIKSMVGLNINGVVFRDVWGSIIAGPMWTRYMTEAGPLYDTGAFTAPQKKVRISEPSTRQDSDSSSDSNDDSDSTNSQSSNADADNSTRSEQASEASSESSRPANENRGSSQQNSSNNGNQSQSDNRSNNNRDNNPGRSRNND</sequence>
<evidence type="ECO:0000259" key="11">
    <source>
        <dbReference type="Pfam" id="PF00905"/>
    </source>
</evidence>
<dbReference type="SUPFAM" id="SSF53955">
    <property type="entry name" value="Lysozyme-like"/>
    <property type="match status" value="1"/>
</dbReference>
<dbReference type="InterPro" id="IPR036950">
    <property type="entry name" value="PBP_transglycosylase"/>
</dbReference>
<dbReference type="Gene3D" id="3.40.710.10">
    <property type="entry name" value="DD-peptidase/beta-lactamase superfamily"/>
    <property type="match status" value="1"/>
</dbReference>
<feature type="domain" description="Glycosyl transferase family 51" evidence="12">
    <location>
        <begin position="77"/>
        <end position="263"/>
    </location>
</feature>
<keyword evidence="10" id="KW-0812">Transmembrane</keyword>
<keyword evidence="4 13" id="KW-0808">Transferase</keyword>
<name>A0ABV6PD46_9MICC</name>
<evidence type="ECO:0000256" key="8">
    <source>
        <dbReference type="ARBA" id="ARBA00049902"/>
    </source>
</evidence>
<dbReference type="InterPro" id="IPR001264">
    <property type="entry name" value="Glyco_trans_51"/>
</dbReference>
<keyword evidence="3 13" id="KW-0328">Glycosyltransferase</keyword>
<evidence type="ECO:0000256" key="2">
    <source>
        <dbReference type="ARBA" id="ARBA00022670"/>
    </source>
</evidence>
<dbReference type="InterPro" id="IPR050396">
    <property type="entry name" value="Glycosyltr_51/Transpeptidase"/>
</dbReference>
<dbReference type="InterPro" id="IPR001460">
    <property type="entry name" value="PCN-bd_Tpept"/>
</dbReference>
<dbReference type="Pfam" id="PF00912">
    <property type="entry name" value="Transgly"/>
    <property type="match status" value="1"/>
</dbReference>
<dbReference type="Pfam" id="PF00905">
    <property type="entry name" value="Transpeptidase"/>
    <property type="match status" value="1"/>
</dbReference>
<proteinExistence type="predicted"/>
<dbReference type="Gene3D" id="1.10.3810.10">
    <property type="entry name" value="Biosynthetic peptidoglycan transglycosylase-like"/>
    <property type="match status" value="1"/>
</dbReference>
<dbReference type="InterPro" id="IPR012338">
    <property type="entry name" value="Beta-lactam/transpept-like"/>
</dbReference>
<dbReference type="EMBL" id="JBHLUB010000032">
    <property type="protein sequence ID" value="MFC0583028.1"/>
    <property type="molecule type" value="Genomic_DNA"/>
</dbReference>
<comment type="caution">
    <text evidence="13">The sequence shown here is derived from an EMBL/GenBank/DDBJ whole genome shotgun (WGS) entry which is preliminary data.</text>
</comment>
<keyword evidence="10" id="KW-1133">Transmembrane helix</keyword>
<evidence type="ECO:0000259" key="12">
    <source>
        <dbReference type="Pfam" id="PF00912"/>
    </source>
</evidence>
<feature type="compositionally biased region" description="Low complexity" evidence="9">
    <location>
        <begin position="718"/>
        <end position="787"/>
    </location>
</feature>
<dbReference type="EC" id="2.4.-.-" evidence="13"/>
<organism evidence="13 14">
    <name type="scientific">Micrococcoides hystricis</name>
    <dbReference type="NCBI Taxonomy" id="1572761"/>
    <lineage>
        <taxon>Bacteria</taxon>
        <taxon>Bacillati</taxon>
        <taxon>Actinomycetota</taxon>
        <taxon>Actinomycetes</taxon>
        <taxon>Micrococcales</taxon>
        <taxon>Micrococcaceae</taxon>
        <taxon>Micrococcoides</taxon>
    </lineage>
</organism>
<gene>
    <name evidence="13" type="ORF">ACFFFR_11690</name>
</gene>
<reference evidence="13 14" key="1">
    <citation type="submission" date="2024-09" db="EMBL/GenBank/DDBJ databases">
        <authorList>
            <person name="Sun Q."/>
            <person name="Mori K."/>
        </authorList>
    </citation>
    <scope>NUCLEOTIDE SEQUENCE [LARGE SCALE GENOMIC DNA]</scope>
    <source>
        <strain evidence="13 14">NCAIM B.02604</strain>
    </source>
</reference>
<evidence type="ECO:0000313" key="14">
    <source>
        <dbReference type="Proteomes" id="UP001589862"/>
    </source>
</evidence>